<accession>A0A369QHK5</accession>
<evidence type="ECO:0000313" key="1">
    <source>
        <dbReference type="EMBL" id="RDC64204.1"/>
    </source>
</evidence>
<dbReference type="Pfam" id="PF03060">
    <property type="entry name" value="NMO"/>
    <property type="match status" value="1"/>
</dbReference>
<dbReference type="EC" id="1.13.12.16" evidence="1"/>
<dbReference type="PANTHER" id="PTHR42747:SF3">
    <property type="entry name" value="NITRONATE MONOOXYGENASE-RELATED"/>
    <property type="match status" value="1"/>
</dbReference>
<dbReference type="OrthoDB" id="9778912at2"/>
<proteinExistence type="predicted"/>
<keyword evidence="2" id="KW-1185">Reference proteome</keyword>
<reference evidence="1 2" key="1">
    <citation type="submission" date="2018-04" db="EMBL/GenBank/DDBJ databases">
        <title>Adhaeribacter sp. HMF7616 genome sequencing and assembly.</title>
        <authorList>
            <person name="Kang H."/>
            <person name="Kang J."/>
            <person name="Cha I."/>
            <person name="Kim H."/>
            <person name="Joh K."/>
        </authorList>
    </citation>
    <scope>NUCLEOTIDE SEQUENCE [LARGE SCALE GENOMIC DNA]</scope>
    <source>
        <strain evidence="1 2">HMF7616</strain>
    </source>
</reference>
<comment type="caution">
    <text evidence="1">The sequence shown here is derived from an EMBL/GenBank/DDBJ whole genome shotgun (WGS) entry which is preliminary data.</text>
</comment>
<dbReference type="SUPFAM" id="SSF51412">
    <property type="entry name" value="Inosine monophosphate dehydrogenase (IMPDH)"/>
    <property type="match status" value="1"/>
</dbReference>
<dbReference type="Gene3D" id="3.20.20.70">
    <property type="entry name" value="Aldolase class I"/>
    <property type="match status" value="1"/>
</dbReference>
<dbReference type="GO" id="GO:0018580">
    <property type="term" value="F:nitronate monooxygenase activity"/>
    <property type="evidence" value="ECO:0007669"/>
    <property type="project" value="UniProtKB-EC"/>
</dbReference>
<organism evidence="1 2">
    <name type="scientific">Adhaeribacter pallidiroseus</name>
    <dbReference type="NCBI Taxonomy" id="2072847"/>
    <lineage>
        <taxon>Bacteria</taxon>
        <taxon>Pseudomonadati</taxon>
        <taxon>Bacteroidota</taxon>
        <taxon>Cytophagia</taxon>
        <taxon>Cytophagales</taxon>
        <taxon>Hymenobacteraceae</taxon>
        <taxon>Adhaeribacter</taxon>
    </lineage>
</organism>
<dbReference type="InterPro" id="IPR013785">
    <property type="entry name" value="Aldolase_TIM"/>
</dbReference>
<dbReference type="EMBL" id="QASA01000001">
    <property type="protein sequence ID" value="RDC64204.1"/>
    <property type="molecule type" value="Genomic_DNA"/>
</dbReference>
<keyword evidence="1" id="KW-0503">Monooxygenase</keyword>
<sequence length="75" mass="7951">MKWPTEVTSLLKINYPIIQAPMLGVTSPEMVAAVCNNGGLGSLPVGGLAPAQTSALVRRTKSLTGKPFRPFYSGY</sequence>
<keyword evidence="1" id="KW-0560">Oxidoreductase</keyword>
<dbReference type="Proteomes" id="UP000253919">
    <property type="component" value="Unassembled WGS sequence"/>
</dbReference>
<dbReference type="RefSeq" id="WP_115373393.1">
    <property type="nucleotide sequence ID" value="NZ_QASA01000001.1"/>
</dbReference>
<dbReference type="AlphaFoldDB" id="A0A369QHK5"/>
<name>A0A369QHK5_9BACT</name>
<protein>
    <submittedName>
        <fullName evidence="1">Nitronate monooxygenase</fullName>
        <ecNumber evidence="1">1.13.12.16</ecNumber>
    </submittedName>
</protein>
<dbReference type="PANTHER" id="PTHR42747">
    <property type="entry name" value="NITRONATE MONOOXYGENASE-RELATED"/>
    <property type="match status" value="1"/>
</dbReference>
<gene>
    <name evidence="1" type="primary">ncd2</name>
    <name evidence="1" type="ORF">AHMF7616_02816</name>
</gene>
<evidence type="ECO:0000313" key="2">
    <source>
        <dbReference type="Proteomes" id="UP000253919"/>
    </source>
</evidence>